<dbReference type="EMBL" id="ASSZ01000013">
    <property type="protein sequence ID" value="EOS57272.1"/>
    <property type="molecule type" value="Genomic_DNA"/>
</dbReference>
<dbReference type="HOGENOM" id="CLU_2410435_0_0_9"/>
<dbReference type="PANTHER" id="PTHR45663:SF11">
    <property type="entry name" value="GEO12009P1"/>
    <property type="match status" value="1"/>
</dbReference>
<gene>
    <name evidence="5" type="ORF">C812_01592</name>
</gene>
<sequence>MKIFLRFEIKTVDPHINVRVYNEPKKAGDSAVHLLKVDCDELPDLVSQFGVMSMPTVIFFHQGQPVEKLIGLRPKDAYRNLIANYPSSTESA</sequence>
<dbReference type="GO" id="GO:0005829">
    <property type="term" value="C:cytosol"/>
    <property type="evidence" value="ECO:0007669"/>
    <property type="project" value="TreeGrafter"/>
</dbReference>
<dbReference type="PANTHER" id="PTHR45663">
    <property type="entry name" value="GEO12009P1"/>
    <property type="match status" value="1"/>
</dbReference>
<proteinExistence type="inferred from homology"/>
<keyword evidence="2" id="KW-1015">Disulfide bond</keyword>
<dbReference type="STRING" id="1235795.C812_01592"/>
<dbReference type="CDD" id="cd02947">
    <property type="entry name" value="TRX_family"/>
    <property type="match status" value="1"/>
</dbReference>
<dbReference type="InterPro" id="IPR036249">
    <property type="entry name" value="Thioredoxin-like_sf"/>
</dbReference>
<dbReference type="AlphaFoldDB" id="R9LNG5"/>
<comment type="similarity">
    <text evidence="1">Belongs to the thioredoxin family.</text>
</comment>
<evidence type="ECO:0000313" key="6">
    <source>
        <dbReference type="Proteomes" id="UP000019598"/>
    </source>
</evidence>
<dbReference type="OrthoDB" id="9790390at2"/>
<keyword evidence="3" id="KW-0676">Redox-active center</keyword>
<evidence type="ECO:0000256" key="2">
    <source>
        <dbReference type="ARBA" id="ARBA00023157"/>
    </source>
</evidence>
<dbReference type="PATRIC" id="fig|1235795.3.peg.1555"/>
<dbReference type="SUPFAM" id="SSF52833">
    <property type="entry name" value="Thioredoxin-like"/>
    <property type="match status" value="1"/>
</dbReference>
<accession>R9LNG5</accession>
<reference evidence="5 6" key="1">
    <citation type="submission" date="2013-04" db="EMBL/GenBank/DDBJ databases">
        <title>The Genome Sequence of Paenibacillus barengoltzii G22.</title>
        <authorList>
            <consortium name="The Broad Institute Genomics Platform"/>
            <consortium name="The Broad Institute Genome Sequencing Center for Infectious Disease"/>
            <person name="Earl A."/>
            <person name="Xavier R."/>
            <person name="Elson C."/>
            <person name="Duck W."/>
            <person name="Walker B."/>
            <person name="Young S."/>
            <person name="Zeng Q."/>
            <person name="Gargeya S."/>
            <person name="Fitzgerald M."/>
            <person name="Haas B."/>
            <person name="Abouelleil A."/>
            <person name="Allen A.W."/>
            <person name="Alvarado L."/>
            <person name="Arachchi H.M."/>
            <person name="Berlin A.M."/>
            <person name="Chapman S.B."/>
            <person name="Gainer-Dewar J."/>
            <person name="Goldberg J."/>
            <person name="Griggs A."/>
            <person name="Gujja S."/>
            <person name="Hansen M."/>
            <person name="Howarth C."/>
            <person name="Imamovic A."/>
            <person name="Ireland A."/>
            <person name="Larimer J."/>
            <person name="McCowan C."/>
            <person name="Murphy C."/>
            <person name="Pearson M."/>
            <person name="Poon T.W."/>
            <person name="Priest M."/>
            <person name="Roberts A."/>
            <person name="Saif S."/>
            <person name="Shea T."/>
            <person name="Sisk P."/>
            <person name="Sykes S."/>
            <person name="Wortman J."/>
            <person name="Nusbaum C."/>
            <person name="Birren B."/>
        </authorList>
    </citation>
    <scope>NUCLEOTIDE SEQUENCE [LARGE SCALE GENOMIC DNA]</scope>
    <source>
        <strain evidence="5 6">G22</strain>
    </source>
</reference>
<dbReference type="GeneID" id="43344631"/>
<dbReference type="Pfam" id="PF00085">
    <property type="entry name" value="Thioredoxin"/>
    <property type="match status" value="1"/>
</dbReference>
<comment type="caution">
    <text evidence="5">The sequence shown here is derived from an EMBL/GenBank/DDBJ whole genome shotgun (WGS) entry which is preliminary data.</text>
</comment>
<dbReference type="Proteomes" id="UP000019598">
    <property type="component" value="Unassembled WGS sequence"/>
</dbReference>
<evidence type="ECO:0000256" key="3">
    <source>
        <dbReference type="ARBA" id="ARBA00023284"/>
    </source>
</evidence>
<dbReference type="GO" id="GO:0015035">
    <property type="term" value="F:protein-disulfide reductase activity"/>
    <property type="evidence" value="ECO:0007669"/>
    <property type="project" value="TreeGrafter"/>
</dbReference>
<name>R9LNG5_9BACL</name>
<dbReference type="GO" id="GO:0045454">
    <property type="term" value="P:cell redox homeostasis"/>
    <property type="evidence" value="ECO:0007669"/>
    <property type="project" value="TreeGrafter"/>
</dbReference>
<dbReference type="InterPro" id="IPR013766">
    <property type="entry name" value="Thioredoxin_domain"/>
</dbReference>
<organism evidence="5 6">
    <name type="scientific">Paenibacillus barengoltzii G22</name>
    <dbReference type="NCBI Taxonomy" id="1235795"/>
    <lineage>
        <taxon>Bacteria</taxon>
        <taxon>Bacillati</taxon>
        <taxon>Bacillota</taxon>
        <taxon>Bacilli</taxon>
        <taxon>Bacillales</taxon>
        <taxon>Paenibacillaceae</taxon>
        <taxon>Paenibacillus</taxon>
    </lineage>
</organism>
<dbReference type="Gene3D" id="3.40.30.10">
    <property type="entry name" value="Glutaredoxin"/>
    <property type="match status" value="1"/>
</dbReference>
<feature type="domain" description="Thioredoxin" evidence="4">
    <location>
        <begin position="24"/>
        <end position="82"/>
    </location>
</feature>
<evidence type="ECO:0000256" key="1">
    <source>
        <dbReference type="ARBA" id="ARBA00008987"/>
    </source>
</evidence>
<protein>
    <recommendedName>
        <fullName evidence="4">Thioredoxin domain-containing protein</fullName>
    </recommendedName>
</protein>
<evidence type="ECO:0000259" key="4">
    <source>
        <dbReference type="Pfam" id="PF00085"/>
    </source>
</evidence>
<evidence type="ECO:0000313" key="5">
    <source>
        <dbReference type="EMBL" id="EOS57272.1"/>
    </source>
</evidence>
<dbReference type="RefSeq" id="WP_016312119.1">
    <property type="nucleotide sequence ID" value="NZ_KE159652.1"/>
</dbReference>